<feature type="domain" description="AMP-dependent synthetase/ligase" evidence="20">
    <location>
        <begin position="54"/>
        <end position="369"/>
    </location>
</feature>
<dbReference type="GO" id="GO:0005324">
    <property type="term" value="F:long-chain fatty acid transmembrane transporter activity"/>
    <property type="evidence" value="ECO:0007669"/>
    <property type="project" value="TreeGrafter"/>
</dbReference>
<sequence>MFAKIFYYLKFIFYALVNIPRDLKGALLYHKIKHKLKYYDQSNCSLQQVFSDLVKTQPDKVLFHFNNETLTFKQFDLESNQVANLFSERFGLKKGDCVALFMENKPQFAVIWFGLGKLGVITALINTNLRQRSLTHCIQVAKPKLVIYDTELEEAITQVHADLKLDLIKHGEIKQNLNQKAPRLEDLVKQHSDNFSAKEEVKGSDILMYIYTSGTTGLPKPAIIKHNRYVAGGFSFFDTAKLSKEDVFYVTLPIYHSNAGIIGLGAGLVSGCTLVLRKKFSASNFWKDAIKYNCTVFSYVGEICRYLLNQPPSEIDKMHKIRLCIGNGTREYISRDFWNRFGVKCYEIYGATEGNVVLVNNVGKFGACGYIPLMNRFIKIMPCFLIKMDENLEPIRDKNGFCIQCEPGEKGLIVGLIQKTTKSEFSGYANSSEATNKKIIDNLFRAGQKAFNTGDVLVQDWNGFVYFVDRLGDTFRWKGENVSTLEVEDAISKRLNSIEVACYGVEIPGQEGKAGMIAIITSSDIDLKSLQEGIQKDLPQYARPVFIRLTPSIEHTGSLKAVKKQLVQDSFNINLFNDKTFYFDTKDQVYKILTQQVYEQILNQNFKI</sequence>
<evidence type="ECO:0000256" key="9">
    <source>
        <dbReference type="ARBA" id="ARBA00022989"/>
    </source>
</evidence>
<evidence type="ECO:0000256" key="13">
    <source>
        <dbReference type="ARBA" id="ARBA00036527"/>
    </source>
</evidence>
<dbReference type="GO" id="GO:0044539">
    <property type="term" value="P:long-chain fatty acid import into cell"/>
    <property type="evidence" value="ECO:0007669"/>
    <property type="project" value="TreeGrafter"/>
</dbReference>
<evidence type="ECO:0000256" key="14">
    <source>
        <dbReference type="ARBA" id="ARBA00041297"/>
    </source>
</evidence>
<dbReference type="EMBL" id="REGN01007455">
    <property type="protein sequence ID" value="RNA06225.1"/>
    <property type="molecule type" value="Genomic_DNA"/>
</dbReference>
<protein>
    <recommendedName>
        <fullName evidence="18">Very long-chain fatty acid transport protein</fullName>
    </recommendedName>
    <alternativeName>
        <fullName evidence="14">Long-chain-fatty-acid--CoA ligase</fullName>
    </alternativeName>
    <alternativeName>
        <fullName evidence="19">Very-long-chain acyl-CoA synthetase</fullName>
    </alternativeName>
</protein>
<evidence type="ECO:0000256" key="8">
    <source>
        <dbReference type="ARBA" id="ARBA00022840"/>
    </source>
</evidence>
<evidence type="ECO:0000256" key="5">
    <source>
        <dbReference type="ARBA" id="ARBA00022598"/>
    </source>
</evidence>
<keyword evidence="6" id="KW-0812">Transmembrane</keyword>
<dbReference type="FunFam" id="3.40.50.12780:FF:000019">
    <property type="entry name" value="Long-chain fatty acid transporter"/>
    <property type="match status" value="1"/>
</dbReference>
<dbReference type="InterPro" id="IPR042099">
    <property type="entry name" value="ANL_N_sf"/>
</dbReference>
<keyword evidence="10" id="KW-0445">Lipid transport</keyword>
<dbReference type="SUPFAM" id="SSF56801">
    <property type="entry name" value="Acetyl-CoA synthetase-like"/>
    <property type="match status" value="1"/>
</dbReference>
<keyword evidence="5" id="KW-0436">Ligase</keyword>
<comment type="subcellular location">
    <subcellularLocation>
        <location evidence="1">Cell membrane</location>
        <topology evidence="1">Multi-pass membrane protein</topology>
    </subcellularLocation>
    <subcellularLocation>
        <location evidence="15">Peroxisome membrane</location>
    </subcellularLocation>
</comment>
<evidence type="ECO:0000256" key="18">
    <source>
        <dbReference type="ARBA" id="ARBA00068795"/>
    </source>
</evidence>
<dbReference type="InterPro" id="IPR020845">
    <property type="entry name" value="AMP-binding_CS"/>
</dbReference>
<evidence type="ECO:0000313" key="21">
    <source>
        <dbReference type="EMBL" id="RNA06225.1"/>
    </source>
</evidence>
<dbReference type="Pfam" id="PF00501">
    <property type="entry name" value="AMP-binding"/>
    <property type="match status" value="1"/>
</dbReference>
<dbReference type="Proteomes" id="UP000276133">
    <property type="component" value="Unassembled WGS sequence"/>
</dbReference>
<dbReference type="PROSITE" id="PS00455">
    <property type="entry name" value="AMP_BINDING"/>
    <property type="match status" value="1"/>
</dbReference>
<keyword evidence="7" id="KW-0547">Nucleotide-binding</keyword>
<dbReference type="GO" id="GO:0005789">
    <property type="term" value="C:endoplasmic reticulum membrane"/>
    <property type="evidence" value="ECO:0007669"/>
    <property type="project" value="TreeGrafter"/>
</dbReference>
<dbReference type="GO" id="GO:0005886">
    <property type="term" value="C:plasma membrane"/>
    <property type="evidence" value="ECO:0007669"/>
    <property type="project" value="UniProtKB-SubCell"/>
</dbReference>
<dbReference type="GO" id="GO:0005524">
    <property type="term" value="F:ATP binding"/>
    <property type="evidence" value="ECO:0007669"/>
    <property type="project" value="UniProtKB-KW"/>
</dbReference>
<comment type="caution">
    <text evidence="21">The sequence shown here is derived from an EMBL/GenBank/DDBJ whole genome shotgun (WGS) entry which is preliminary data.</text>
</comment>
<comment type="catalytic activity">
    <reaction evidence="16">
        <text>tetracosanoate + ATP + CoA = tetracosanoyl-CoA + AMP + diphosphate</text>
        <dbReference type="Rhea" id="RHEA:33639"/>
        <dbReference type="ChEBI" id="CHEBI:30616"/>
        <dbReference type="ChEBI" id="CHEBI:31014"/>
        <dbReference type="ChEBI" id="CHEBI:33019"/>
        <dbReference type="ChEBI" id="CHEBI:57287"/>
        <dbReference type="ChEBI" id="CHEBI:65052"/>
        <dbReference type="ChEBI" id="CHEBI:456215"/>
    </reaction>
    <physiologicalReaction direction="left-to-right" evidence="16">
        <dbReference type="Rhea" id="RHEA:33640"/>
    </physiologicalReaction>
</comment>
<evidence type="ECO:0000256" key="17">
    <source>
        <dbReference type="ARBA" id="ARBA00060276"/>
    </source>
</evidence>
<proteinExistence type="inferred from homology"/>
<dbReference type="InterPro" id="IPR045851">
    <property type="entry name" value="AMP-bd_C_sf"/>
</dbReference>
<keyword evidence="4" id="KW-1003">Cell membrane</keyword>
<dbReference type="OrthoDB" id="288590at2759"/>
<evidence type="ECO:0000256" key="15">
    <source>
        <dbReference type="ARBA" id="ARBA00046271"/>
    </source>
</evidence>
<evidence type="ECO:0000256" key="10">
    <source>
        <dbReference type="ARBA" id="ARBA00023055"/>
    </source>
</evidence>
<evidence type="ECO:0000256" key="4">
    <source>
        <dbReference type="ARBA" id="ARBA00022475"/>
    </source>
</evidence>
<keyword evidence="12" id="KW-0576">Peroxisome</keyword>
<dbReference type="STRING" id="10195.A0A3M7Q5K6"/>
<dbReference type="PANTHER" id="PTHR43107">
    <property type="entry name" value="LONG-CHAIN FATTY ACID TRANSPORT PROTEIN"/>
    <property type="match status" value="1"/>
</dbReference>
<comment type="catalytic activity">
    <reaction evidence="13">
        <text>a very long-chain fatty acid + ATP + CoA = a very long-chain fatty acyl-CoA + AMP + diphosphate</text>
        <dbReference type="Rhea" id="RHEA:54536"/>
        <dbReference type="ChEBI" id="CHEBI:30616"/>
        <dbReference type="ChEBI" id="CHEBI:33019"/>
        <dbReference type="ChEBI" id="CHEBI:57287"/>
        <dbReference type="ChEBI" id="CHEBI:58950"/>
        <dbReference type="ChEBI" id="CHEBI:138261"/>
        <dbReference type="ChEBI" id="CHEBI:456215"/>
    </reaction>
    <physiologicalReaction direction="left-to-right" evidence="13">
        <dbReference type="Rhea" id="RHEA:54537"/>
    </physiologicalReaction>
</comment>
<evidence type="ECO:0000256" key="7">
    <source>
        <dbReference type="ARBA" id="ARBA00022741"/>
    </source>
</evidence>
<evidence type="ECO:0000256" key="6">
    <source>
        <dbReference type="ARBA" id="ARBA00022692"/>
    </source>
</evidence>
<evidence type="ECO:0000256" key="1">
    <source>
        <dbReference type="ARBA" id="ARBA00004651"/>
    </source>
</evidence>
<evidence type="ECO:0000256" key="12">
    <source>
        <dbReference type="ARBA" id="ARBA00023140"/>
    </source>
</evidence>
<accession>A0A3M7Q5K6</accession>
<dbReference type="GO" id="GO:0004467">
    <property type="term" value="F:long-chain fatty acid-CoA ligase activity"/>
    <property type="evidence" value="ECO:0007669"/>
    <property type="project" value="TreeGrafter"/>
</dbReference>
<gene>
    <name evidence="21" type="ORF">BpHYR1_032503</name>
</gene>
<dbReference type="GO" id="GO:0005778">
    <property type="term" value="C:peroxisomal membrane"/>
    <property type="evidence" value="ECO:0007669"/>
    <property type="project" value="UniProtKB-SubCell"/>
</dbReference>
<dbReference type="InterPro" id="IPR000873">
    <property type="entry name" value="AMP-dep_synth/lig_dom"/>
</dbReference>
<keyword evidence="3" id="KW-0813">Transport</keyword>
<dbReference type="FunFam" id="3.30.300.30:FF:000020">
    <property type="entry name" value="Long-chain fatty acid transporter"/>
    <property type="match status" value="1"/>
</dbReference>
<keyword evidence="22" id="KW-1185">Reference proteome</keyword>
<evidence type="ECO:0000256" key="3">
    <source>
        <dbReference type="ARBA" id="ARBA00022448"/>
    </source>
</evidence>
<keyword evidence="9" id="KW-1133">Transmembrane helix</keyword>
<comment type="function">
    <text evidence="17">Acyl-CoA synthetase required for both the import of long chain fatty acids (LCFAs) (C14-C18) and the activation very long chain fatty acids (VLCFAs) (C20-C26) by esterification of the fatty acids into metabolically active CoA-thioesters for subsequent degradation or incorporation into phospholipids. The transport and fatty acyl-CoA synthetase activities are genetically separable and are thus independent activities. Esterifies VLCFAs in the peroxisome matrix. The VLCFAs are actively transported into peroxisomes by a PXA1-PXA2 heterodimeric transporter in the peroxisomal membrane.</text>
</comment>
<evidence type="ECO:0000313" key="22">
    <source>
        <dbReference type="Proteomes" id="UP000276133"/>
    </source>
</evidence>
<keyword evidence="8" id="KW-0067">ATP-binding</keyword>
<dbReference type="AlphaFoldDB" id="A0A3M7Q5K6"/>
<comment type="similarity">
    <text evidence="2">Belongs to the ATP-dependent AMP-binding enzyme family.</text>
</comment>
<evidence type="ECO:0000256" key="11">
    <source>
        <dbReference type="ARBA" id="ARBA00023136"/>
    </source>
</evidence>
<organism evidence="21 22">
    <name type="scientific">Brachionus plicatilis</name>
    <name type="common">Marine rotifer</name>
    <name type="synonym">Brachionus muelleri</name>
    <dbReference type="NCBI Taxonomy" id="10195"/>
    <lineage>
        <taxon>Eukaryota</taxon>
        <taxon>Metazoa</taxon>
        <taxon>Spiralia</taxon>
        <taxon>Gnathifera</taxon>
        <taxon>Rotifera</taxon>
        <taxon>Eurotatoria</taxon>
        <taxon>Monogononta</taxon>
        <taxon>Pseudotrocha</taxon>
        <taxon>Ploima</taxon>
        <taxon>Brachionidae</taxon>
        <taxon>Brachionus</taxon>
    </lineage>
</organism>
<dbReference type="Gene3D" id="3.40.50.12780">
    <property type="entry name" value="N-terminal domain of ligase-like"/>
    <property type="match status" value="1"/>
</dbReference>
<evidence type="ECO:0000256" key="16">
    <source>
        <dbReference type="ARBA" id="ARBA00048666"/>
    </source>
</evidence>
<dbReference type="PANTHER" id="PTHR43107:SF22">
    <property type="entry name" value="VERY LONG-CHAIN ACYL-COA SYNTHETASE"/>
    <property type="match status" value="1"/>
</dbReference>
<evidence type="ECO:0000256" key="19">
    <source>
        <dbReference type="ARBA" id="ARBA00078285"/>
    </source>
</evidence>
<reference evidence="21 22" key="1">
    <citation type="journal article" date="2018" name="Sci. Rep.">
        <title>Genomic signatures of local adaptation to the degree of environmental predictability in rotifers.</title>
        <authorList>
            <person name="Franch-Gras L."/>
            <person name="Hahn C."/>
            <person name="Garcia-Roger E.M."/>
            <person name="Carmona M.J."/>
            <person name="Serra M."/>
            <person name="Gomez A."/>
        </authorList>
    </citation>
    <scope>NUCLEOTIDE SEQUENCE [LARGE SCALE GENOMIC DNA]</scope>
    <source>
        <strain evidence="21">HYR1</strain>
    </source>
</reference>
<name>A0A3M7Q5K6_BRAPC</name>
<keyword evidence="11" id="KW-0472">Membrane</keyword>
<evidence type="ECO:0000259" key="20">
    <source>
        <dbReference type="Pfam" id="PF00501"/>
    </source>
</evidence>
<evidence type="ECO:0000256" key="2">
    <source>
        <dbReference type="ARBA" id="ARBA00006432"/>
    </source>
</evidence>
<dbReference type="Gene3D" id="3.30.300.30">
    <property type="match status" value="1"/>
</dbReference>